<dbReference type="Proteomes" id="UP000799302">
    <property type="component" value="Unassembled WGS sequence"/>
</dbReference>
<evidence type="ECO:0000313" key="3">
    <source>
        <dbReference type="Proteomes" id="UP000799302"/>
    </source>
</evidence>
<accession>A0A6A6TWN2</accession>
<feature type="chain" id="PRO_5025583628" description="Secreted protein" evidence="1">
    <location>
        <begin position="20"/>
        <end position="126"/>
    </location>
</feature>
<feature type="signal peptide" evidence="1">
    <location>
        <begin position="1"/>
        <end position="19"/>
    </location>
</feature>
<proteinExistence type="predicted"/>
<gene>
    <name evidence="2" type="ORF">BT63DRAFT_460444</name>
</gene>
<dbReference type="AlphaFoldDB" id="A0A6A6TWN2"/>
<keyword evidence="3" id="KW-1185">Reference proteome</keyword>
<evidence type="ECO:0000313" key="2">
    <source>
        <dbReference type="EMBL" id="KAF2664140.1"/>
    </source>
</evidence>
<organism evidence="2 3">
    <name type="scientific">Microthyrium microscopicum</name>
    <dbReference type="NCBI Taxonomy" id="703497"/>
    <lineage>
        <taxon>Eukaryota</taxon>
        <taxon>Fungi</taxon>
        <taxon>Dikarya</taxon>
        <taxon>Ascomycota</taxon>
        <taxon>Pezizomycotina</taxon>
        <taxon>Dothideomycetes</taxon>
        <taxon>Dothideomycetes incertae sedis</taxon>
        <taxon>Microthyriales</taxon>
        <taxon>Microthyriaceae</taxon>
        <taxon>Microthyrium</taxon>
    </lineage>
</organism>
<name>A0A6A6TWN2_9PEZI</name>
<dbReference type="EMBL" id="MU004243">
    <property type="protein sequence ID" value="KAF2664140.1"/>
    <property type="molecule type" value="Genomic_DNA"/>
</dbReference>
<protein>
    <recommendedName>
        <fullName evidence="4">Secreted protein</fullName>
    </recommendedName>
</protein>
<evidence type="ECO:0008006" key="4">
    <source>
        <dbReference type="Google" id="ProtNLM"/>
    </source>
</evidence>
<dbReference type="OrthoDB" id="5348716at2759"/>
<keyword evidence="1" id="KW-0732">Signal</keyword>
<reference evidence="2" key="1">
    <citation type="journal article" date="2020" name="Stud. Mycol.">
        <title>101 Dothideomycetes genomes: a test case for predicting lifestyles and emergence of pathogens.</title>
        <authorList>
            <person name="Haridas S."/>
            <person name="Albert R."/>
            <person name="Binder M."/>
            <person name="Bloem J."/>
            <person name="Labutti K."/>
            <person name="Salamov A."/>
            <person name="Andreopoulos B."/>
            <person name="Baker S."/>
            <person name="Barry K."/>
            <person name="Bills G."/>
            <person name="Bluhm B."/>
            <person name="Cannon C."/>
            <person name="Castanera R."/>
            <person name="Culley D."/>
            <person name="Daum C."/>
            <person name="Ezra D."/>
            <person name="Gonzalez J."/>
            <person name="Henrissat B."/>
            <person name="Kuo A."/>
            <person name="Liang C."/>
            <person name="Lipzen A."/>
            <person name="Lutzoni F."/>
            <person name="Magnuson J."/>
            <person name="Mondo S."/>
            <person name="Nolan M."/>
            <person name="Ohm R."/>
            <person name="Pangilinan J."/>
            <person name="Park H.-J."/>
            <person name="Ramirez L."/>
            <person name="Alfaro M."/>
            <person name="Sun H."/>
            <person name="Tritt A."/>
            <person name="Yoshinaga Y."/>
            <person name="Zwiers L.-H."/>
            <person name="Turgeon B."/>
            <person name="Goodwin S."/>
            <person name="Spatafora J."/>
            <person name="Crous P."/>
            <person name="Grigoriev I."/>
        </authorList>
    </citation>
    <scope>NUCLEOTIDE SEQUENCE</scope>
    <source>
        <strain evidence="2">CBS 115976</strain>
    </source>
</reference>
<evidence type="ECO:0000256" key="1">
    <source>
        <dbReference type="SAM" id="SignalP"/>
    </source>
</evidence>
<sequence>MFKQLTILLLAPLFMLASADNACTDPRFDLAVTEAIPFQDGNSARHWYVYDNNCGQVDYYSNDWAGFGSGPTSNVCTQSVIFGCSPPPVFINHYHNQLWNTNYECHRAERAYTCFGRPIQSCCRRV</sequence>